<organism evidence="2">
    <name type="scientific">hydrothermal vent metagenome</name>
    <dbReference type="NCBI Taxonomy" id="652676"/>
    <lineage>
        <taxon>unclassified sequences</taxon>
        <taxon>metagenomes</taxon>
        <taxon>ecological metagenomes</taxon>
    </lineage>
</organism>
<dbReference type="InterPro" id="IPR018631">
    <property type="entry name" value="AAA-ATPase-like_dom"/>
</dbReference>
<dbReference type="AlphaFoldDB" id="A0A1W1D4W8"/>
<dbReference type="Pfam" id="PF09820">
    <property type="entry name" value="AAA-ATPase_like"/>
    <property type="match status" value="1"/>
</dbReference>
<dbReference type="EMBL" id="FPHP01000044">
    <property type="protein sequence ID" value="SFV75638.1"/>
    <property type="molecule type" value="Genomic_DNA"/>
</dbReference>
<proteinExistence type="predicted"/>
<name>A0A1W1D4W8_9ZZZZ</name>
<sequence>MSKLKKLPIGIQTFKEIITDNYLYIDKTDIAYNLINNYKYAFLSRPRRFGKSLFLDTLHNIFEGNKELFEGLAIYDKWDWSIKYPVIKISWDGKNRSLEDLKLNTINFITQNQKRLGVACEAPKDHPSCFYELITKTSEKYNQKVVILIDEYDKPILDMIDDIEQAKEHREFIKGLYSVIKGSDAYIKFTFLTGVSKFSKASIFSGLNMLTDISLDPVYGNICGYTQNDIENTFLPYLEGVDLEKFKNFYNGYNFLKDDIYNPFDTLLFISQNYLYRNYWFETGSPTFLIKLIQNNNYFLPNLSHLIVDERILDSFDIENLDLEVILYQSGYLTIDEMIIEDMGFATEIRYKLKIPNIEVKLSFYNYILDTLFKQNHTLKQQTQKNIYKALSSGDIESFKQSLFTMFASIPYNNYAKNDIAHYEGFYATIIYTYLASLGIQIIGEDVTNKGRIDLTLFVENTIYIIEFKMQNNTTNALKQIKEKKYYEKYLTKNKQIYLIGIEFDENLKNISVFEWEGL</sequence>
<evidence type="ECO:0000313" key="2">
    <source>
        <dbReference type="EMBL" id="SFV75638.1"/>
    </source>
</evidence>
<evidence type="ECO:0000259" key="1">
    <source>
        <dbReference type="Pfam" id="PF09820"/>
    </source>
</evidence>
<gene>
    <name evidence="2" type="ORF">MNB_SM-3-1053</name>
</gene>
<accession>A0A1W1D4W8</accession>
<dbReference type="Pfam" id="PF08011">
    <property type="entry name" value="PDDEXK_9"/>
    <property type="match status" value="1"/>
</dbReference>
<protein>
    <recommendedName>
        <fullName evidence="1">AAA-ATPase-like domain-containing protein</fullName>
    </recommendedName>
</protein>
<feature type="domain" description="AAA-ATPase-like" evidence="1">
    <location>
        <begin position="8"/>
        <end position="204"/>
    </location>
</feature>
<dbReference type="PANTHER" id="PTHR34825">
    <property type="entry name" value="CONSERVED PROTEIN, WITH A WEAK D-GALACTARATE DEHYDRATASE/ALTRONATE HYDROLASE DOMAIN"/>
    <property type="match status" value="1"/>
</dbReference>
<dbReference type="PANTHER" id="PTHR34825:SF1">
    <property type="entry name" value="AAA-ATPASE-LIKE DOMAIN-CONTAINING PROTEIN"/>
    <property type="match status" value="1"/>
</dbReference>
<dbReference type="InterPro" id="IPR012547">
    <property type="entry name" value="PDDEXK_9"/>
</dbReference>
<reference evidence="2" key="1">
    <citation type="submission" date="2016-10" db="EMBL/GenBank/DDBJ databases">
        <authorList>
            <person name="de Groot N.N."/>
        </authorList>
    </citation>
    <scope>NUCLEOTIDE SEQUENCE</scope>
</reference>